<comment type="caution">
    <text evidence="9">The sequence shown here is derived from an EMBL/GenBank/DDBJ whole genome shotgun (WGS) entry which is preliminary data.</text>
</comment>
<dbReference type="AlphaFoldDB" id="A0A8H7IXK1"/>
<reference evidence="9" key="2">
    <citation type="submission" date="2020-09" db="EMBL/GenBank/DDBJ databases">
        <title>Reference genome assembly for Australian Ascochyta lentis isolate Al4.</title>
        <authorList>
            <person name="Lee R.C."/>
            <person name="Farfan-Caceres L.M."/>
            <person name="Debler J.W."/>
            <person name="Williams A.H."/>
            <person name="Henares B.M."/>
        </authorList>
    </citation>
    <scope>NUCLEOTIDE SEQUENCE</scope>
    <source>
        <strain evidence="9">Al4</strain>
    </source>
</reference>
<feature type="compositionally biased region" description="Basic and acidic residues" evidence="6">
    <location>
        <begin position="288"/>
        <end position="306"/>
    </location>
</feature>
<reference evidence="9" key="1">
    <citation type="submission" date="2018-12" db="EMBL/GenBank/DDBJ databases">
        <authorList>
            <person name="Syme R.A."/>
            <person name="Farfan-Caceres L."/>
            <person name="Lichtenzveig J."/>
        </authorList>
    </citation>
    <scope>NUCLEOTIDE SEQUENCE</scope>
    <source>
        <strain evidence="9">Al4</strain>
    </source>
</reference>
<feature type="region of interest" description="Disordered" evidence="6">
    <location>
        <begin position="288"/>
        <end position="309"/>
    </location>
</feature>
<dbReference type="Pfam" id="PF20684">
    <property type="entry name" value="Fung_rhodopsin"/>
    <property type="match status" value="1"/>
</dbReference>
<feature type="transmembrane region" description="Helical" evidence="7">
    <location>
        <begin position="84"/>
        <end position="105"/>
    </location>
</feature>
<dbReference type="GO" id="GO:0016020">
    <property type="term" value="C:membrane"/>
    <property type="evidence" value="ECO:0007669"/>
    <property type="project" value="UniProtKB-SubCell"/>
</dbReference>
<feature type="transmembrane region" description="Helical" evidence="7">
    <location>
        <begin position="176"/>
        <end position="196"/>
    </location>
</feature>
<name>A0A8H7IXK1_9PLEO</name>
<evidence type="ECO:0000256" key="6">
    <source>
        <dbReference type="SAM" id="MobiDB-lite"/>
    </source>
</evidence>
<evidence type="ECO:0000256" key="2">
    <source>
        <dbReference type="ARBA" id="ARBA00022692"/>
    </source>
</evidence>
<organism evidence="9 10">
    <name type="scientific">Ascochyta lentis</name>
    <dbReference type="NCBI Taxonomy" id="205686"/>
    <lineage>
        <taxon>Eukaryota</taxon>
        <taxon>Fungi</taxon>
        <taxon>Dikarya</taxon>
        <taxon>Ascomycota</taxon>
        <taxon>Pezizomycotina</taxon>
        <taxon>Dothideomycetes</taxon>
        <taxon>Pleosporomycetidae</taxon>
        <taxon>Pleosporales</taxon>
        <taxon>Pleosporineae</taxon>
        <taxon>Didymellaceae</taxon>
        <taxon>Ascochyta</taxon>
    </lineage>
</organism>
<feature type="transmembrane region" description="Helical" evidence="7">
    <location>
        <begin position="216"/>
        <end position="240"/>
    </location>
</feature>
<dbReference type="PANTHER" id="PTHR33048:SF157">
    <property type="entry name" value="INTEGRAL MEMBRANE PROTEIN"/>
    <property type="match status" value="1"/>
</dbReference>
<dbReference type="PANTHER" id="PTHR33048">
    <property type="entry name" value="PTH11-LIKE INTEGRAL MEMBRANE PROTEIN (AFU_ORTHOLOGUE AFUA_5G11245)"/>
    <property type="match status" value="1"/>
</dbReference>
<comment type="subcellular location">
    <subcellularLocation>
        <location evidence="1">Membrane</location>
        <topology evidence="1">Multi-pass membrane protein</topology>
    </subcellularLocation>
</comment>
<gene>
    <name evidence="9" type="ORF">EKO04_007746</name>
</gene>
<feature type="transmembrane region" description="Helical" evidence="7">
    <location>
        <begin position="141"/>
        <end position="164"/>
    </location>
</feature>
<evidence type="ECO:0000313" key="9">
    <source>
        <dbReference type="EMBL" id="KAF9694129.1"/>
    </source>
</evidence>
<sequence>MLTALVLTWGNLVVNYYMDETSSHTRPSYYRIPEKRPLMKEHVKGIMITWWVYRMSYVAALCFVKLSILYFFKSIASHRTLRHVVNGTIAFVGVYSLGATIAAAFQCRKPSDAWNTDAYFAQFDTTPSPDAPKTQCYDPTIYFMFTAALNLFSDVIILLIPIPTLLSLSVPLRRRLALVAIFSVGMLAIVASSVRMRVMTLWAASPWNSAIYGADLLLWGQVETNSGIISASVPFLRLLFKRRERVERLASGRKVVEIGSPRVGRKPQLEPLEMDTVLLFPKTAHAHDEIEHEHEHENEKDEEAQRGWKPFITVPASLGERSWDSTRAVPTSPKTLA</sequence>
<feature type="domain" description="Rhodopsin" evidence="8">
    <location>
        <begin position="38"/>
        <end position="242"/>
    </location>
</feature>
<evidence type="ECO:0000256" key="1">
    <source>
        <dbReference type="ARBA" id="ARBA00004141"/>
    </source>
</evidence>
<evidence type="ECO:0000256" key="7">
    <source>
        <dbReference type="SAM" id="Phobius"/>
    </source>
</evidence>
<evidence type="ECO:0000259" key="8">
    <source>
        <dbReference type="Pfam" id="PF20684"/>
    </source>
</evidence>
<evidence type="ECO:0000313" key="10">
    <source>
        <dbReference type="Proteomes" id="UP000651452"/>
    </source>
</evidence>
<keyword evidence="2 7" id="KW-0812">Transmembrane</keyword>
<keyword evidence="3 7" id="KW-1133">Transmembrane helix</keyword>
<proteinExistence type="inferred from homology"/>
<comment type="similarity">
    <text evidence="5">Belongs to the SAT4 family.</text>
</comment>
<accession>A0A8H7IXK1</accession>
<keyword evidence="4 7" id="KW-0472">Membrane</keyword>
<dbReference type="OrthoDB" id="3934549at2759"/>
<dbReference type="InterPro" id="IPR052337">
    <property type="entry name" value="SAT4-like"/>
</dbReference>
<dbReference type="Proteomes" id="UP000651452">
    <property type="component" value="Unassembled WGS sequence"/>
</dbReference>
<evidence type="ECO:0000256" key="4">
    <source>
        <dbReference type="ARBA" id="ARBA00023136"/>
    </source>
</evidence>
<evidence type="ECO:0000256" key="5">
    <source>
        <dbReference type="ARBA" id="ARBA00038359"/>
    </source>
</evidence>
<feature type="transmembrane region" description="Helical" evidence="7">
    <location>
        <begin position="51"/>
        <end position="72"/>
    </location>
</feature>
<dbReference type="EMBL" id="RZGK01000014">
    <property type="protein sequence ID" value="KAF9694129.1"/>
    <property type="molecule type" value="Genomic_DNA"/>
</dbReference>
<evidence type="ECO:0000256" key="3">
    <source>
        <dbReference type="ARBA" id="ARBA00022989"/>
    </source>
</evidence>
<protein>
    <recommendedName>
        <fullName evidence="8">Rhodopsin domain-containing protein</fullName>
    </recommendedName>
</protein>
<dbReference type="InterPro" id="IPR049326">
    <property type="entry name" value="Rhodopsin_dom_fungi"/>
</dbReference>
<keyword evidence="10" id="KW-1185">Reference proteome</keyword>